<dbReference type="Proteomes" id="UP000266552">
    <property type="component" value="Chromosome"/>
</dbReference>
<feature type="region of interest" description="Disordered" evidence="1">
    <location>
        <begin position="30"/>
        <end position="50"/>
    </location>
</feature>
<dbReference type="PROSITE" id="PS51257">
    <property type="entry name" value="PROKAR_LIPOPROTEIN"/>
    <property type="match status" value="1"/>
</dbReference>
<keyword evidence="4" id="KW-1185">Reference proteome</keyword>
<evidence type="ECO:0000256" key="1">
    <source>
        <dbReference type="SAM" id="MobiDB-lite"/>
    </source>
</evidence>
<dbReference type="InterPro" id="IPR025673">
    <property type="entry name" value="PCYCGC"/>
</dbReference>
<gene>
    <name evidence="3" type="ORF">D5F53_21720</name>
</gene>
<dbReference type="Pfam" id="PF13798">
    <property type="entry name" value="PCYCGC"/>
    <property type="match status" value="1"/>
</dbReference>
<dbReference type="AlphaFoldDB" id="A0A385TSK8"/>
<dbReference type="KEGG" id="plw:D5F53_21720"/>
<feature type="signal peptide" evidence="2">
    <location>
        <begin position="1"/>
        <end position="28"/>
    </location>
</feature>
<evidence type="ECO:0008006" key="5">
    <source>
        <dbReference type="Google" id="ProtNLM"/>
    </source>
</evidence>
<name>A0A385TSK8_PAELA</name>
<organism evidence="3 4">
    <name type="scientific">Paenibacillus lautus</name>
    <name type="common">Bacillus lautus</name>
    <dbReference type="NCBI Taxonomy" id="1401"/>
    <lineage>
        <taxon>Bacteria</taxon>
        <taxon>Bacillati</taxon>
        <taxon>Bacillota</taxon>
        <taxon>Bacilli</taxon>
        <taxon>Bacillales</taxon>
        <taxon>Paenibacillaceae</taxon>
        <taxon>Paenibacillus</taxon>
    </lineage>
</organism>
<reference evidence="3 4" key="1">
    <citation type="submission" date="2018-09" db="EMBL/GenBank/DDBJ databases">
        <title>Genome Sequence of Paenibacillus lautus Strain E7593-69, Azo Dye-Degrading Bacteria, Isolated from Commercial Tattoo Inks.</title>
        <authorList>
            <person name="Nho S.W."/>
            <person name="Kim S.-J."/>
            <person name="Kweon O."/>
            <person name="Cerniglia C.E."/>
        </authorList>
    </citation>
    <scope>NUCLEOTIDE SEQUENCE [LARGE SCALE GENOMIC DNA]</scope>
    <source>
        <strain evidence="3 4">E7593-69</strain>
    </source>
</reference>
<dbReference type="RefSeq" id="WP_119849439.1">
    <property type="nucleotide sequence ID" value="NZ_CP032412.1"/>
</dbReference>
<evidence type="ECO:0000313" key="3">
    <source>
        <dbReference type="EMBL" id="AYB45754.1"/>
    </source>
</evidence>
<keyword evidence="2" id="KW-0732">Signal</keyword>
<evidence type="ECO:0000256" key="2">
    <source>
        <dbReference type="SAM" id="SignalP"/>
    </source>
</evidence>
<evidence type="ECO:0000313" key="4">
    <source>
        <dbReference type="Proteomes" id="UP000266552"/>
    </source>
</evidence>
<proteinExistence type="predicted"/>
<accession>A0A385TSK8</accession>
<feature type="chain" id="PRO_5017277044" description="Lipoprotein" evidence="2">
    <location>
        <begin position="29"/>
        <end position="179"/>
    </location>
</feature>
<protein>
    <recommendedName>
        <fullName evidence="5">Lipoprotein</fullName>
    </recommendedName>
</protein>
<sequence>MMKTGKQRFVILLLSAGLMLSGCSGKSAQEQVESGQAAEAPHEHGHQTQLSNGDIQEATSSIDELPTFLKSQTSELQTIYALSAQVSDVLKYIPCYCGCGDSAGHESNLNCFIDEIQEDGTVVWDDHGTRCGVCLDIAVESAKMSSEGMSLTDIRNAIDEKYSTGYAKPTPTPMPPAES</sequence>
<dbReference type="EMBL" id="CP032412">
    <property type="protein sequence ID" value="AYB45754.1"/>
    <property type="molecule type" value="Genomic_DNA"/>
</dbReference>